<comment type="caution">
    <text evidence="2">The sequence shown here is derived from an EMBL/GenBank/DDBJ whole genome shotgun (WGS) entry which is preliminary data.</text>
</comment>
<dbReference type="VEuPathDB" id="FungiDB:EYZ11_012982"/>
<dbReference type="PROSITE" id="PS50011">
    <property type="entry name" value="PROTEIN_KINASE_DOM"/>
    <property type="match status" value="1"/>
</dbReference>
<accession>A0A5M9MI00</accession>
<dbReference type="OrthoDB" id="4062651at2759"/>
<dbReference type="GeneID" id="54331867"/>
<dbReference type="InterPro" id="IPR011009">
    <property type="entry name" value="Kinase-like_dom_sf"/>
</dbReference>
<dbReference type="EMBL" id="QUQM01000006">
    <property type="protein sequence ID" value="KAA8644954.1"/>
    <property type="molecule type" value="Genomic_DNA"/>
</dbReference>
<dbReference type="InterPro" id="IPR000719">
    <property type="entry name" value="Prot_kinase_dom"/>
</dbReference>
<dbReference type="Gene3D" id="1.10.510.10">
    <property type="entry name" value="Transferase(Phosphotransferase) domain 1"/>
    <property type="match status" value="1"/>
</dbReference>
<gene>
    <name evidence="2" type="ORF">ATNIH1004_009165</name>
</gene>
<dbReference type="Pfam" id="PF00069">
    <property type="entry name" value="Pkinase"/>
    <property type="match status" value="1"/>
</dbReference>
<name>A0A5M9MI00_9EURO</name>
<dbReference type="GO" id="GO:0005524">
    <property type="term" value="F:ATP binding"/>
    <property type="evidence" value="ECO:0007669"/>
    <property type="project" value="InterPro"/>
</dbReference>
<evidence type="ECO:0000313" key="2">
    <source>
        <dbReference type="EMBL" id="KAA8644954.1"/>
    </source>
</evidence>
<dbReference type="RefSeq" id="XP_033424315.1">
    <property type="nucleotide sequence ID" value="XM_033573763.1"/>
</dbReference>
<organism evidence="2 3">
    <name type="scientific">Aspergillus tanneri</name>
    <dbReference type="NCBI Taxonomy" id="1220188"/>
    <lineage>
        <taxon>Eukaryota</taxon>
        <taxon>Fungi</taxon>
        <taxon>Dikarya</taxon>
        <taxon>Ascomycota</taxon>
        <taxon>Pezizomycotina</taxon>
        <taxon>Eurotiomycetes</taxon>
        <taxon>Eurotiomycetidae</taxon>
        <taxon>Eurotiales</taxon>
        <taxon>Aspergillaceae</taxon>
        <taxon>Aspergillus</taxon>
        <taxon>Aspergillus subgen. Circumdati</taxon>
    </lineage>
</organism>
<dbReference type="GO" id="GO:0004672">
    <property type="term" value="F:protein kinase activity"/>
    <property type="evidence" value="ECO:0007669"/>
    <property type="project" value="InterPro"/>
</dbReference>
<dbReference type="SMART" id="SM00220">
    <property type="entry name" value="S_TKc"/>
    <property type="match status" value="1"/>
</dbReference>
<dbReference type="AlphaFoldDB" id="A0A5M9MI00"/>
<reference evidence="2 3" key="1">
    <citation type="submission" date="2019-08" db="EMBL/GenBank/DDBJ databases">
        <title>The genome sequence of a newly discovered highly antifungal drug resistant Aspergillus species, Aspergillus tanneri NIH 1004.</title>
        <authorList>
            <person name="Mounaud S."/>
            <person name="Singh I."/>
            <person name="Joardar V."/>
            <person name="Pakala S."/>
            <person name="Pakala S."/>
            <person name="Venepally P."/>
            <person name="Chung J.K."/>
            <person name="Losada L."/>
            <person name="Nierman W.C."/>
        </authorList>
    </citation>
    <scope>NUCLEOTIDE SEQUENCE [LARGE SCALE GENOMIC DNA]</scope>
    <source>
        <strain evidence="2 3">NIH1004</strain>
    </source>
</reference>
<dbReference type="Proteomes" id="UP000324241">
    <property type="component" value="Unassembled WGS sequence"/>
</dbReference>
<evidence type="ECO:0000259" key="1">
    <source>
        <dbReference type="PROSITE" id="PS50011"/>
    </source>
</evidence>
<sequence>MNHPKTLKNSNYRDTILPHTLQGQETQSEDGEALEKSQAQQINHVPLARPNTLQKTKHHFEAGQGRVGDSKLRNLRFPVIPSPSETGSPVEILWQKYHLIFSSDQAGTGIIAHDNTIDHNIVVVKKLKVQVSSVQRRQLSQILQDNPTNVVRLLDIFTGTFSTRPVYEYLETSLYHVKAASREEITEIELAIISKEVLQGLQYIHNQLGIVYGQLNARNLLLSFYTGDLKLANIADSVLQPTSMSFDDDIRASLQLTREEDVSELCRDFIKMTGKSSVAELLENDFLLKSPGVGRLRVFVCRAMEYAAKFKG</sequence>
<dbReference type="SUPFAM" id="SSF56112">
    <property type="entry name" value="Protein kinase-like (PK-like)"/>
    <property type="match status" value="1"/>
</dbReference>
<feature type="domain" description="Protein kinase" evidence="1">
    <location>
        <begin position="97"/>
        <end position="312"/>
    </location>
</feature>
<evidence type="ECO:0000313" key="3">
    <source>
        <dbReference type="Proteomes" id="UP000324241"/>
    </source>
</evidence>
<protein>
    <recommendedName>
        <fullName evidence="1">Protein kinase domain-containing protein</fullName>
    </recommendedName>
</protein>
<proteinExistence type="predicted"/>